<reference evidence="4" key="1">
    <citation type="journal article" date="2019" name="Int. J. Syst. Evol. Microbiol.">
        <title>The Global Catalogue of Microorganisms (GCM) 10K type strain sequencing project: providing services to taxonomists for standard genome sequencing and annotation.</title>
        <authorList>
            <consortium name="The Broad Institute Genomics Platform"/>
            <consortium name="The Broad Institute Genome Sequencing Center for Infectious Disease"/>
            <person name="Wu L."/>
            <person name="Ma J."/>
        </authorList>
    </citation>
    <scope>NUCLEOTIDE SEQUENCE [LARGE SCALE GENOMIC DNA]</scope>
    <source>
        <strain evidence="4">JCM 1365</strain>
    </source>
</reference>
<organism evidence="3 4">
    <name type="scientific">Terrabacter tumescens</name>
    <dbReference type="NCBI Taxonomy" id="60443"/>
    <lineage>
        <taxon>Bacteria</taxon>
        <taxon>Bacillati</taxon>
        <taxon>Actinomycetota</taxon>
        <taxon>Actinomycetes</taxon>
        <taxon>Micrococcales</taxon>
        <taxon>Intrasporangiaceae</taxon>
        <taxon>Terrabacter</taxon>
    </lineage>
</organism>
<dbReference type="Pfam" id="PF13239">
    <property type="entry name" value="2TM"/>
    <property type="match status" value="1"/>
</dbReference>
<keyword evidence="1" id="KW-0472">Membrane</keyword>
<dbReference type="EMBL" id="BMNZ01000006">
    <property type="protein sequence ID" value="GGN02841.1"/>
    <property type="molecule type" value="Genomic_DNA"/>
</dbReference>
<keyword evidence="1" id="KW-0812">Transmembrane</keyword>
<dbReference type="InterPro" id="IPR025698">
    <property type="entry name" value="2TM_dom"/>
</dbReference>
<proteinExistence type="predicted"/>
<accession>A0ABQ2I8U6</accession>
<evidence type="ECO:0000313" key="3">
    <source>
        <dbReference type="EMBL" id="GGN02841.1"/>
    </source>
</evidence>
<sequence>MIRRTPVGQPGLIGLGLGQGAVWVCRTEAREGSVSTMTANQFPVEPHPDAPDPTVDRVVPEDDLRGRALGRLKKKADFRTHLLIYLLVNGVIILIWAMTGSGFFWPAFVLGGWGIGLVANAFDAYVVDTPTEEQIESEMERLRRR</sequence>
<protein>
    <recommendedName>
        <fullName evidence="2">2TM domain-containing protein</fullName>
    </recommendedName>
</protein>
<keyword evidence="1" id="KW-1133">Transmembrane helix</keyword>
<evidence type="ECO:0000256" key="1">
    <source>
        <dbReference type="SAM" id="Phobius"/>
    </source>
</evidence>
<dbReference type="Proteomes" id="UP000623461">
    <property type="component" value="Unassembled WGS sequence"/>
</dbReference>
<comment type="caution">
    <text evidence="3">The sequence shown here is derived from an EMBL/GenBank/DDBJ whole genome shotgun (WGS) entry which is preliminary data.</text>
</comment>
<evidence type="ECO:0000313" key="4">
    <source>
        <dbReference type="Proteomes" id="UP000623461"/>
    </source>
</evidence>
<feature type="domain" description="2TM" evidence="2">
    <location>
        <begin position="67"/>
        <end position="134"/>
    </location>
</feature>
<evidence type="ECO:0000259" key="2">
    <source>
        <dbReference type="Pfam" id="PF13239"/>
    </source>
</evidence>
<keyword evidence="4" id="KW-1185">Reference proteome</keyword>
<feature type="transmembrane region" description="Helical" evidence="1">
    <location>
        <begin position="82"/>
        <end position="99"/>
    </location>
</feature>
<gene>
    <name evidence="3" type="ORF">GCM10009721_32560</name>
</gene>
<name>A0ABQ2I8U6_9MICO</name>
<feature type="transmembrane region" description="Helical" evidence="1">
    <location>
        <begin position="105"/>
        <end position="127"/>
    </location>
</feature>